<reference evidence="1" key="1">
    <citation type="submission" date="2022-08" db="EMBL/GenBank/DDBJ databases">
        <authorList>
            <person name="Kallberg Y."/>
            <person name="Tangrot J."/>
            <person name="Rosling A."/>
        </authorList>
    </citation>
    <scope>NUCLEOTIDE SEQUENCE</scope>
    <source>
        <strain evidence="1">Wild A</strain>
    </source>
</reference>
<sequence>MHKKLAILIYDNVSRIDPKILDIIQVDAKDSESILSVDSWTQTMPIFEISDFKIDKQSATYLVNKLGTPLEETKIYELISLVVEL</sequence>
<dbReference type="AlphaFoldDB" id="A0A9W4SGL3"/>
<proteinExistence type="predicted"/>
<protein>
    <submittedName>
        <fullName evidence="1">14712_t:CDS:1</fullName>
    </submittedName>
</protein>
<keyword evidence="2" id="KW-1185">Reference proteome</keyword>
<gene>
    <name evidence="1" type="ORF">FWILDA_LOCUS3251</name>
</gene>
<dbReference type="Proteomes" id="UP001153678">
    <property type="component" value="Unassembled WGS sequence"/>
</dbReference>
<evidence type="ECO:0000313" key="2">
    <source>
        <dbReference type="Proteomes" id="UP001153678"/>
    </source>
</evidence>
<accession>A0A9W4SGL3</accession>
<comment type="caution">
    <text evidence="1">The sequence shown here is derived from an EMBL/GenBank/DDBJ whole genome shotgun (WGS) entry which is preliminary data.</text>
</comment>
<dbReference type="EMBL" id="CAMKVN010000423">
    <property type="protein sequence ID" value="CAI2167780.1"/>
    <property type="molecule type" value="Genomic_DNA"/>
</dbReference>
<evidence type="ECO:0000313" key="1">
    <source>
        <dbReference type="EMBL" id="CAI2167780.1"/>
    </source>
</evidence>
<name>A0A9W4SGL3_9GLOM</name>
<organism evidence="1 2">
    <name type="scientific">Funneliformis geosporum</name>
    <dbReference type="NCBI Taxonomy" id="1117311"/>
    <lineage>
        <taxon>Eukaryota</taxon>
        <taxon>Fungi</taxon>
        <taxon>Fungi incertae sedis</taxon>
        <taxon>Mucoromycota</taxon>
        <taxon>Glomeromycotina</taxon>
        <taxon>Glomeromycetes</taxon>
        <taxon>Glomerales</taxon>
        <taxon>Glomeraceae</taxon>
        <taxon>Funneliformis</taxon>
    </lineage>
</organism>